<feature type="transmembrane region" description="Helical" evidence="5">
    <location>
        <begin position="963"/>
        <end position="982"/>
    </location>
</feature>
<keyword evidence="1" id="KW-0677">Repeat</keyword>
<evidence type="ECO:0000256" key="3">
    <source>
        <dbReference type="PROSITE-ProRule" id="PRU00023"/>
    </source>
</evidence>
<feature type="region of interest" description="Disordered" evidence="4">
    <location>
        <begin position="101"/>
        <end position="121"/>
    </location>
</feature>
<evidence type="ECO:0000259" key="6">
    <source>
        <dbReference type="Pfam" id="PF03151"/>
    </source>
</evidence>
<keyword evidence="5" id="KW-0812">Transmembrane</keyword>
<dbReference type="PROSITE" id="PS50297">
    <property type="entry name" value="ANK_REP_REGION"/>
    <property type="match status" value="4"/>
</dbReference>
<feature type="repeat" description="ANK" evidence="3">
    <location>
        <begin position="662"/>
        <end position="694"/>
    </location>
</feature>
<dbReference type="SUPFAM" id="SSF103481">
    <property type="entry name" value="Multidrug resistance efflux transporter EmrE"/>
    <property type="match status" value="1"/>
</dbReference>
<dbReference type="PROSITE" id="PS50088">
    <property type="entry name" value="ANK_REPEAT"/>
    <property type="match status" value="4"/>
</dbReference>
<feature type="repeat" description="ANK" evidence="3">
    <location>
        <begin position="494"/>
        <end position="526"/>
    </location>
</feature>
<evidence type="ECO:0000313" key="7">
    <source>
        <dbReference type="EMBL" id="CAF3758335.1"/>
    </source>
</evidence>
<dbReference type="EMBL" id="CAJOAX010001945">
    <property type="protein sequence ID" value="CAF3758335.1"/>
    <property type="molecule type" value="Genomic_DNA"/>
</dbReference>
<dbReference type="InterPro" id="IPR002110">
    <property type="entry name" value="Ankyrin_rpt"/>
</dbReference>
<feature type="compositionally biased region" description="Acidic residues" evidence="4">
    <location>
        <begin position="104"/>
        <end position="117"/>
    </location>
</feature>
<feature type="transmembrane region" description="Helical" evidence="5">
    <location>
        <begin position="850"/>
        <end position="869"/>
    </location>
</feature>
<evidence type="ECO:0000256" key="2">
    <source>
        <dbReference type="ARBA" id="ARBA00023043"/>
    </source>
</evidence>
<feature type="transmembrane region" description="Helical" evidence="5">
    <location>
        <begin position="1052"/>
        <end position="1071"/>
    </location>
</feature>
<feature type="compositionally biased region" description="Polar residues" evidence="4">
    <location>
        <begin position="236"/>
        <end position="249"/>
    </location>
</feature>
<protein>
    <recommendedName>
        <fullName evidence="6">Sugar phosphate transporter domain-containing protein</fullName>
    </recommendedName>
</protein>
<gene>
    <name evidence="7" type="ORF">OTI717_LOCUS15974</name>
</gene>
<feature type="transmembrane region" description="Helical" evidence="5">
    <location>
        <begin position="881"/>
        <end position="898"/>
    </location>
</feature>
<dbReference type="Proteomes" id="UP000663823">
    <property type="component" value="Unassembled WGS sequence"/>
</dbReference>
<dbReference type="InterPro" id="IPR036770">
    <property type="entry name" value="Ankyrin_rpt-contain_sf"/>
</dbReference>
<keyword evidence="2 3" id="KW-0040">ANK repeat</keyword>
<feature type="compositionally biased region" description="Acidic residues" evidence="4">
    <location>
        <begin position="177"/>
        <end position="197"/>
    </location>
</feature>
<keyword evidence="5" id="KW-1133">Transmembrane helix</keyword>
<organism evidence="7 8">
    <name type="scientific">Rotaria sordida</name>
    <dbReference type="NCBI Taxonomy" id="392033"/>
    <lineage>
        <taxon>Eukaryota</taxon>
        <taxon>Metazoa</taxon>
        <taxon>Spiralia</taxon>
        <taxon>Gnathifera</taxon>
        <taxon>Rotifera</taxon>
        <taxon>Eurotatoria</taxon>
        <taxon>Bdelloidea</taxon>
        <taxon>Philodinida</taxon>
        <taxon>Philodinidae</taxon>
        <taxon>Rotaria</taxon>
    </lineage>
</organism>
<dbReference type="PANTHER" id="PTHR24198:SF165">
    <property type="entry name" value="ANKYRIN REPEAT-CONTAINING PROTEIN-RELATED"/>
    <property type="match status" value="1"/>
</dbReference>
<sequence>MASLIRHKRRTKLVTPSNSSFSNCVQDHLFIQPLRGPLETFKPVVYLDEQGRKHGRVSDHLLQRQIENDRQKLKKQILPKVPASSSLYGIRNPNIAALIKDVPIDNDNEEDDDDDDEDKIRADDEIKFIEYKKVFKPATSKSNNRQISSISGKQSVKFDTTPSVNMARLVESHLTELDDIDNVDGNDSDSEDDEEDLESIKPVSEPDSNYRGQTDKSACDFSETLSPSKDNDDVIATNSALDYNRQSQDMYMPPSVEDINDEEEQKENEKDESGNELLSPKVIQRSKRPATPSEKIEERQKSSSSSRPKTARSTQSHTDNKSTNDNEEPKSSRSSSSSSSSTSSDDTSALLRSDNDKSATSSDDELNNEQEEAPIDTSVKLDPTSTNVTDTMNNINEENILPQTIDKLQQRDAKGEYDTSKVIQLKESFQPIINEAASYGHLDIVRKLIEDGQSVHTQNMLQRTPLHEACVSGNGQLVSELLDSGALIDQRDSQGMTPLHVAASHGTLKCIRILCEKGCEINAQDNLGQTAAHYSAMHNHVDTLKYLVNVNHIDLSISNNESKLPIHYAAKHGSNNVLTFFFQSNLTIYETDLHGNTIAHEASEYNQIDSIKLIWKMKRNLFQKKNHFGRTPIHTAALFGSTKVLHYLLEFNIIDIDQPDNDGYTMAHLAASRGHGECFSCLIHHGAQLDVYTFDRHESVMDVAKRSGKYGRIDKARSGTLRCHSCEEKSAKEKHDKAHARNAVEQLIHTQIQRGYNLNIPDKVESSSSHSSNKHVRLSSSNILREQIRVVSGCSSNILSSIGIIFLNKYIFAHCQIKTMTLTAIQMIFTSIGLIICLQMNTFVHKKVPIIKVLPLAISFCAFVVFTNLSLEYNTIGTYQLFKVLTTPVVALISWQYYKIKYSRMVILTLIPVVIGVCTHSVNDIKLTLFGTIVASIGVMSASIYQVWVGEHLKELEMNSQQLLFYQAPLSAILLVPFIFYMENFPSYRSHEEQQAALTAIVASGIVAFIVNLSVYWVIKNTSALTYNMIGHMKTVSILVGGYILFKDNLNFKQFIGILLTLSGLFTYTFVKMSEQNQLPCKRWNAYPMTNIV</sequence>
<evidence type="ECO:0000256" key="1">
    <source>
        <dbReference type="ARBA" id="ARBA00022737"/>
    </source>
</evidence>
<dbReference type="Pfam" id="PF00023">
    <property type="entry name" value="Ank"/>
    <property type="match status" value="1"/>
</dbReference>
<feature type="transmembrane region" description="Helical" evidence="5">
    <location>
        <begin position="905"/>
        <end position="923"/>
    </location>
</feature>
<feature type="transmembrane region" description="Helical" evidence="5">
    <location>
        <begin position="994"/>
        <end position="1018"/>
    </location>
</feature>
<dbReference type="Pfam" id="PF03151">
    <property type="entry name" value="TPT"/>
    <property type="match status" value="1"/>
</dbReference>
<dbReference type="SUPFAM" id="SSF48403">
    <property type="entry name" value="Ankyrin repeat"/>
    <property type="match status" value="1"/>
</dbReference>
<feature type="transmembrane region" description="Helical" evidence="5">
    <location>
        <begin position="929"/>
        <end position="951"/>
    </location>
</feature>
<feature type="transmembrane region" description="Helical" evidence="5">
    <location>
        <begin position="819"/>
        <end position="838"/>
    </location>
</feature>
<dbReference type="InterPro" id="IPR037185">
    <property type="entry name" value="EmrE-like"/>
</dbReference>
<feature type="transmembrane region" description="Helical" evidence="5">
    <location>
        <begin position="1025"/>
        <end position="1046"/>
    </location>
</feature>
<feature type="compositionally biased region" description="Basic and acidic residues" evidence="4">
    <location>
        <begin position="318"/>
        <end position="331"/>
    </location>
</feature>
<feature type="compositionally biased region" description="Low complexity" evidence="4">
    <location>
        <begin position="332"/>
        <end position="352"/>
    </location>
</feature>
<reference evidence="7" key="1">
    <citation type="submission" date="2021-02" db="EMBL/GenBank/DDBJ databases">
        <authorList>
            <person name="Nowell W R."/>
        </authorList>
    </citation>
    <scope>NUCLEOTIDE SEQUENCE</scope>
</reference>
<name>A0A818Z316_9BILA</name>
<dbReference type="Gene3D" id="1.25.40.20">
    <property type="entry name" value="Ankyrin repeat-containing domain"/>
    <property type="match status" value="1"/>
</dbReference>
<proteinExistence type="predicted"/>
<feature type="region of interest" description="Disordered" evidence="4">
    <location>
        <begin position="177"/>
        <end position="388"/>
    </location>
</feature>
<dbReference type="PANTHER" id="PTHR24198">
    <property type="entry name" value="ANKYRIN REPEAT AND PROTEIN KINASE DOMAIN-CONTAINING PROTEIN"/>
    <property type="match status" value="1"/>
</dbReference>
<dbReference type="SMART" id="SM00248">
    <property type="entry name" value="ANK"/>
    <property type="match status" value="8"/>
</dbReference>
<evidence type="ECO:0000313" key="8">
    <source>
        <dbReference type="Proteomes" id="UP000663823"/>
    </source>
</evidence>
<feature type="repeat" description="ANK" evidence="3">
    <location>
        <begin position="461"/>
        <end position="493"/>
    </location>
</feature>
<dbReference type="Pfam" id="PF12796">
    <property type="entry name" value="Ank_2"/>
    <property type="match status" value="2"/>
</dbReference>
<feature type="domain" description="Sugar phosphate transporter" evidence="6">
    <location>
        <begin position="801"/>
        <end position="1068"/>
    </location>
</feature>
<feature type="compositionally biased region" description="Acidic residues" evidence="4">
    <location>
        <begin position="362"/>
        <end position="374"/>
    </location>
</feature>
<comment type="caution">
    <text evidence="7">The sequence shown here is derived from an EMBL/GenBank/DDBJ whole genome shotgun (WGS) entry which is preliminary data.</text>
</comment>
<dbReference type="InterPro" id="IPR004853">
    <property type="entry name" value="Sugar_P_trans_dom"/>
</dbReference>
<keyword evidence="5" id="KW-0472">Membrane</keyword>
<feature type="repeat" description="ANK" evidence="3">
    <location>
        <begin position="628"/>
        <end position="650"/>
    </location>
</feature>
<dbReference type="AlphaFoldDB" id="A0A818Z316"/>
<accession>A0A818Z316</accession>
<feature type="compositionally biased region" description="Low complexity" evidence="4">
    <location>
        <begin position="302"/>
        <end position="313"/>
    </location>
</feature>
<evidence type="ECO:0000256" key="5">
    <source>
        <dbReference type="SAM" id="Phobius"/>
    </source>
</evidence>
<evidence type="ECO:0000256" key="4">
    <source>
        <dbReference type="SAM" id="MobiDB-lite"/>
    </source>
</evidence>